<dbReference type="InterPro" id="IPR050894">
    <property type="entry name" value="EfeM/EfeO_iron_uptake"/>
</dbReference>
<dbReference type="GO" id="GO:0030313">
    <property type="term" value="C:cell envelope"/>
    <property type="evidence" value="ECO:0007669"/>
    <property type="project" value="UniProtKB-SubCell"/>
</dbReference>
<dbReference type="OrthoDB" id="7260758at2"/>
<dbReference type="Pfam" id="PF09375">
    <property type="entry name" value="Peptidase_M75"/>
    <property type="match status" value="1"/>
</dbReference>
<accession>A0A3M2MH06</accession>
<dbReference type="RefSeq" id="WP_122193345.1">
    <property type="nucleotide sequence ID" value="NZ_JBHSKC010000020.1"/>
</dbReference>
<keyword evidence="7" id="KW-1185">Reference proteome</keyword>
<dbReference type="PANTHER" id="PTHR39192">
    <property type="entry name" value="IRON UPTAKE SYSTEM COMPONENT EFEO"/>
    <property type="match status" value="1"/>
</dbReference>
<comment type="caution">
    <text evidence="6">The sequence shown here is derived from an EMBL/GenBank/DDBJ whole genome shotgun (WGS) entry which is preliminary data.</text>
</comment>
<dbReference type="AlphaFoldDB" id="A0A3M2MH06"/>
<feature type="signal peptide" evidence="4">
    <location>
        <begin position="1"/>
        <end position="22"/>
    </location>
</feature>
<protein>
    <submittedName>
        <fullName evidence="6">EfeM/EfeO family lipoprotein</fullName>
    </submittedName>
</protein>
<dbReference type="EMBL" id="RFFG01000008">
    <property type="protein sequence ID" value="RMI46538.1"/>
    <property type="molecule type" value="Genomic_DNA"/>
</dbReference>
<sequence length="383" mass="39760">MRPWVPWAGAAMAAAVVAAAVAGGEGLLSGGGTHASATVLEASIGRCGTGWTHARPGAQTLLVRNTGNAIAEVRLVDRAGAVHAELEGLGPGVTRPMRVTLGAGEYALRCSDDSAGDPRTGTFVRITGGGPGGPAVPAVSTSDLAGAVSAYWTKVTAGVGRLAGLTDALRSAVASGDAGEARRAWLPAHLAYERLGAAYGTFGDFDGKINGRPEGLPGGVHDPGWTGFHRLEYGLWHGEDTSSLGRVADRLDKDVRDLRADLPQQRIDPADLPLRAHEILEGTLRFELTGEADQGSGTSLATAAANVEGTRLVLDALRPVLRSRYAALPETDAWLARLDARLKGRTALSELSASERRRLDGTTGQALELLAPVAEILAPRRTS</sequence>
<evidence type="ECO:0000256" key="3">
    <source>
        <dbReference type="ARBA" id="ARBA00022729"/>
    </source>
</evidence>
<reference evidence="6 7" key="1">
    <citation type="submission" date="2018-10" db="EMBL/GenBank/DDBJ databases">
        <title>Isolation from soil.</title>
        <authorList>
            <person name="Hu J."/>
        </authorList>
    </citation>
    <scope>NUCLEOTIDE SEQUENCE [LARGE SCALE GENOMIC DNA]</scope>
    <source>
        <strain evidence="6 7">NEAU-Ht49</strain>
    </source>
</reference>
<dbReference type="CDD" id="cd14656">
    <property type="entry name" value="Imelysin-like_EfeO"/>
    <property type="match status" value="1"/>
</dbReference>
<evidence type="ECO:0000256" key="4">
    <source>
        <dbReference type="SAM" id="SignalP"/>
    </source>
</evidence>
<dbReference type="Proteomes" id="UP000282674">
    <property type="component" value="Unassembled WGS sequence"/>
</dbReference>
<evidence type="ECO:0000256" key="2">
    <source>
        <dbReference type="ARBA" id="ARBA00005989"/>
    </source>
</evidence>
<comment type="similarity">
    <text evidence="2">Belongs to the EfeM/EfeO family.</text>
</comment>
<comment type="subcellular location">
    <subcellularLocation>
        <location evidence="1">Cell envelope</location>
    </subcellularLocation>
</comment>
<evidence type="ECO:0000313" key="7">
    <source>
        <dbReference type="Proteomes" id="UP000282674"/>
    </source>
</evidence>
<keyword evidence="6" id="KW-0449">Lipoprotein</keyword>
<organism evidence="6 7">
    <name type="scientific">Actinomadura harenae</name>
    <dbReference type="NCBI Taxonomy" id="2483351"/>
    <lineage>
        <taxon>Bacteria</taxon>
        <taxon>Bacillati</taxon>
        <taxon>Actinomycetota</taxon>
        <taxon>Actinomycetes</taxon>
        <taxon>Streptosporangiales</taxon>
        <taxon>Thermomonosporaceae</taxon>
        <taxon>Actinomadura</taxon>
    </lineage>
</organism>
<dbReference type="PANTHER" id="PTHR39192:SF1">
    <property type="entry name" value="IRON UPTAKE SYSTEM COMPONENT EFEO"/>
    <property type="match status" value="1"/>
</dbReference>
<proteinExistence type="inferred from homology"/>
<keyword evidence="3 4" id="KW-0732">Signal</keyword>
<feature type="domain" description="Imelysin-like" evidence="5">
    <location>
        <begin position="154"/>
        <end position="345"/>
    </location>
</feature>
<dbReference type="Gene3D" id="1.20.1420.20">
    <property type="entry name" value="M75 peptidase, HXXE motif"/>
    <property type="match status" value="1"/>
</dbReference>
<gene>
    <name evidence="6" type="ORF">EBO15_06270</name>
</gene>
<dbReference type="InterPro" id="IPR034981">
    <property type="entry name" value="Imelysin-like_EfeO/Algp7"/>
</dbReference>
<dbReference type="InterPro" id="IPR038352">
    <property type="entry name" value="Imelysin_sf"/>
</dbReference>
<dbReference type="InterPro" id="IPR018976">
    <property type="entry name" value="Imelysin-like"/>
</dbReference>
<evidence type="ECO:0000256" key="1">
    <source>
        <dbReference type="ARBA" id="ARBA00004196"/>
    </source>
</evidence>
<evidence type="ECO:0000313" key="6">
    <source>
        <dbReference type="EMBL" id="RMI46538.1"/>
    </source>
</evidence>
<feature type="chain" id="PRO_5039208932" evidence="4">
    <location>
        <begin position="23"/>
        <end position="383"/>
    </location>
</feature>
<name>A0A3M2MH06_9ACTN</name>
<evidence type="ECO:0000259" key="5">
    <source>
        <dbReference type="Pfam" id="PF09375"/>
    </source>
</evidence>